<evidence type="ECO:0000313" key="2">
    <source>
        <dbReference type="EMBL" id="VEL39830.1"/>
    </source>
</evidence>
<gene>
    <name evidence="2" type="ORF">PXEA_LOCUS33270</name>
</gene>
<dbReference type="OrthoDB" id="6116590at2759"/>
<sequence>MSFISTYSLLLVFALPYLNPDYLFSLILHIFLPAAGALDVEPMDTAADWSADELLDVVETREEAKLSTGLTVPPMLESLASIHDETAMSADKSVLKPNSLGLFELNANSTRGTSDWRPTTGPRAKASASTTATTATETTTAANKEPGQEGTPFGCSGNLHGDVYNWADLIQNYIQQLAQDGIRRDVTQRLFDRAAYKAEKKHGHRLVQLVSNRLGEYIADRKKAAYSIVQAAVRHYDEMIAFSDLDQKLSDPSIQDSLDSDRPNPLLSSMLQFNPYFKQRVTINHSTFKVPDEVPRNLSTTIHAINWTYALEQTMRGNFETYPSLK</sequence>
<comment type="caution">
    <text evidence="2">The sequence shown here is derived from an EMBL/GenBank/DDBJ whole genome shotgun (WGS) entry which is preliminary data.</text>
</comment>
<dbReference type="Proteomes" id="UP000784294">
    <property type="component" value="Unassembled WGS sequence"/>
</dbReference>
<keyword evidence="3" id="KW-1185">Reference proteome</keyword>
<feature type="compositionally biased region" description="Low complexity" evidence="1">
    <location>
        <begin position="124"/>
        <end position="142"/>
    </location>
</feature>
<evidence type="ECO:0000313" key="3">
    <source>
        <dbReference type="Proteomes" id="UP000784294"/>
    </source>
</evidence>
<dbReference type="EMBL" id="CAAALY010262688">
    <property type="protein sequence ID" value="VEL39830.1"/>
    <property type="molecule type" value="Genomic_DNA"/>
</dbReference>
<name>A0A448XLZ9_9PLAT</name>
<reference evidence="2" key="1">
    <citation type="submission" date="2018-11" db="EMBL/GenBank/DDBJ databases">
        <authorList>
            <consortium name="Pathogen Informatics"/>
        </authorList>
    </citation>
    <scope>NUCLEOTIDE SEQUENCE</scope>
</reference>
<dbReference type="AlphaFoldDB" id="A0A448XLZ9"/>
<accession>A0A448XLZ9</accession>
<protein>
    <submittedName>
        <fullName evidence="2">Uncharacterized protein</fullName>
    </submittedName>
</protein>
<organism evidence="2 3">
    <name type="scientific">Protopolystoma xenopodis</name>
    <dbReference type="NCBI Taxonomy" id="117903"/>
    <lineage>
        <taxon>Eukaryota</taxon>
        <taxon>Metazoa</taxon>
        <taxon>Spiralia</taxon>
        <taxon>Lophotrochozoa</taxon>
        <taxon>Platyhelminthes</taxon>
        <taxon>Monogenea</taxon>
        <taxon>Polyopisthocotylea</taxon>
        <taxon>Polystomatidea</taxon>
        <taxon>Polystomatidae</taxon>
        <taxon>Protopolystoma</taxon>
    </lineage>
</organism>
<proteinExistence type="predicted"/>
<evidence type="ECO:0000256" key="1">
    <source>
        <dbReference type="SAM" id="MobiDB-lite"/>
    </source>
</evidence>
<feature type="region of interest" description="Disordered" evidence="1">
    <location>
        <begin position="111"/>
        <end position="150"/>
    </location>
</feature>